<dbReference type="Proteomes" id="UP000885847">
    <property type="component" value="Unassembled WGS sequence"/>
</dbReference>
<name>A0A7C0ZE68_UNCW3</name>
<proteinExistence type="predicted"/>
<comment type="caution">
    <text evidence="1">The sequence shown here is derived from an EMBL/GenBank/DDBJ whole genome shotgun (WGS) entry which is preliminary data.</text>
</comment>
<dbReference type="AlphaFoldDB" id="A0A7C0ZE68"/>
<protein>
    <submittedName>
        <fullName evidence="1">Uncharacterized protein</fullName>
    </submittedName>
</protein>
<organism evidence="1">
    <name type="scientific">candidate division WOR-3 bacterium</name>
    <dbReference type="NCBI Taxonomy" id="2052148"/>
    <lineage>
        <taxon>Bacteria</taxon>
        <taxon>Bacteria division WOR-3</taxon>
    </lineage>
</organism>
<reference evidence="1" key="1">
    <citation type="journal article" date="2020" name="mSystems">
        <title>Genome- and Community-Level Interaction Insights into Carbon Utilization and Element Cycling Functions of Hydrothermarchaeota in Hydrothermal Sediment.</title>
        <authorList>
            <person name="Zhou Z."/>
            <person name="Liu Y."/>
            <person name="Xu W."/>
            <person name="Pan J."/>
            <person name="Luo Z.H."/>
            <person name="Li M."/>
        </authorList>
    </citation>
    <scope>NUCLEOTIDE SEQUENCE [LARGE SCALE GENOMIC DNA]</scope>
    <source>
        <strain evidence="1">HyVt-102</strain>
    </source>
</reference>
<evidence type="ECO:0000313" key="1">
    <source>
        <dbReference type="EMBL" id="HDI83539.1"/>
    </source>
</evidence>
<gene>
    <name evidence="1" type="ORF">ENF18_07110</name>
</gene>
<sequence length="182" mass="20628">MIFIFAFSLFKVEFTPLEIGYTPIVIFEDTQVSSPIFFGVPLWEPPVPYDLYSFPLLLSYKIIGATATFHSWKGIHVSLGSSTVFSEMLVPYYFPIILKIEKEICRGKGLYVTSVFPLYKVDNSPGCCPVKTGIGFFSNVKKGYLMLEIGRKVVPRAYWGSNGYVGGYYLEVISGFKFIKFR</sequence>
<dbReference type="EMBL" id="DQWE01000338">
    <property type="protein sequence ID" value="HDI83539.1"/>
    <property type="molecule type" value="Genomic_DNA"/>
</dbReference>
<accession>A0A7C0ZE68</accession>